<accession>A0AAJ2LQH2</accession>
<evidence type="ECO:0008006" key="3">
    <source>
        <dbReference type="Google" id="ProtNLM"/>
    </source>
</evidence>
<comment type="caution">
    <text evidence="1">The sequence shown here is derived from an EMBL/GenBank/DDBJ whole genome shotgun (WGS) entry which is preliminary data.</text>
</comment>
<name>A0AAJ2LQH2_9HYPH</name>
<proteinExistence type="predicted"/>
<feature type="non-terminal residue" evidence="1">
    <location>
        <position position="160"/>
    </location>
</feature>
<reference evidence="1" key="1">
    <citation type="submission" date="2023-04" db="EMBL/GenBank/DDBJ databases">
        <title>Genomic characterization of faba bean (Vicia faba) microsymbionts in Mexican soils.</title>
        <authorList>
            <person name="Rivera Orduna F.N."/>
            <person name="Guevara-Luna J."/>
            <person name="Yan J."/>
            <person name="Arroyo-Herrera I."/>
            <person name="Li Y."/>
            <person name="Vasquez-Murrieta M.S."/>
            <person name="Wang E.T."/>
        </authorList>
    </citation>
    <scope>NUCLEOTIDE SEQUENCE</scope>
    <source>
        <strain evidence="1">CH26</strain>
    </source>
</reference>
<evidence type="ECO:0000313" key="2">
    <source>
        <dbReference type="Proteomes" id="UP001268610"/>
    </source>
</evidence>
<gene>
    <name evidence="1" type="ORF">RJJ65_36500</name>
</gene>
<sequence length="160" mass="18254">MNDFKHLYLTKLLMEFLRSTYPTDELYQSIMLSDHSTLLKTLSDKNSGAPKRFTADSIETHTLTGFKFKKQLSPNLSITTMSASDISEVNRFVAHMSDYYNFLPAYDFNDLLKGDAYWRGLNLADFLVFRRGGQIVGLCGLWDQTVFKQTRIGHYGAAVS</sequence>
<dbReference type="AlphaFoldDB" id="A0AAJ2LQH2"/>
<dbReference type="EMBL" id="JAVLSF010000403">
    <property type="protein sequence ID" value="MDR9778038.1"/>
    <property type="molecule type" value="Genomic_DNA"/>
</dbReference>
<dbReference type="RefSeq" id="WP_310866176.1">
    <property type="nucleotide sequence ID" value="NZ_JAVLSF010000403.1"/>
</dbReference>
<dbReference type="Proteomes" id="UP001268610">
    <property type="component" value="Unassembled WGS sequence"/>
</dbReference>
<evidence type="ECO:0000313" key="1">
    <source>
        <dbReference type="EMBL" id="MDR9778038.1"/>
    </source>
</evidence>
<dbReference type="InterPro" id="IPR016181">
    <property type="entry name" value="Acyl_CoA_acyltransferase"/>
</dbReference>
<protein>
    <recommendedName>
        <fullName evidence="3">N-acetyltransferase domain-containing protein</fullName>
    </recommendedName>
</protein>
<organism evidence="1 2">
    <name type="scientific">Rhizobium hidalgonense</name>
    <dbReference type="NCBI Taxonomy" id="1538159"/>
    <lineage>
        <taxon>Bacteria</taxon>
        <taxon>Pseudomonadati</taxon>
        <taxon>Pseudomonadota</taxon>
        <taxon>Alphaproteobacteria</taxon>
        <taxon>Hyphomicrobiales</taxon>
        <taxon>Rhizobiaceae</taxon>
        <taxon>Rhizobium/Agrobacterium group</taxon>
        <taxon>Rhizobium</taxon>
    </lineage>
</organism>
<dbReference type="SUPFAM" id="SSF55729">
    <property type="entry name" value="Acyl-CoA N-acyltransferases (Nat)"/>
    <property type="match status" value="1"/>
</dbReference>